<evidence type="ECO:0000256" key="2">
    <source>
        <dbReference type="ARBA" id="ARBA00013855"/>
    </source>
</evidence>
<dbReference type="PIRSF" id="PIRSF038471">
    <property type="entry name" value="MreC"/>
    <property type="match status" value="1"/>
</dbReference>
<evidence type="ECO:0000313" key="9">
    <source>
        <dbReference type="EMBL" id="MBO8460871.1"/>
    </source>
</evidence>
<evidence type="ECO:0000259" key="8">
    <source>
        <dbReference type="Pfam" id="PF04085"/>
    </source>
</evidence>
<dbReference type="Gene3D" id="2.40.10.340">
    <property type="entry name" value="Rod shape-determining protein MreC, domain 1"/>
    <property type="match status" value="1"/>
</dbReference>
<evidence type="ECO:0000256" key="6">
    <source>
        <dbReference type="SAM" id="Coils"/>
    </source>
</evidence>
<dbReference type="Pfam" id="PF04085">
    <property type="entry name" value="MreC"/>
    <property type="match status" value="1"/>
</dbReference>
<evidence type="ECO:0000256" key="4">
    <source>
        <dbReference type="ARBA" id="ARBA00032089"/>
    </source>
</evidence>
<dbReference type="Proteomes" id="UP000823641">
    <property type="component" value="Unassembled WGS sequence"/>
</dbReference>
<keyword evidence="3 5" id="KW-0133">Cell shape</keyword>
<dbReference type="InterPro" id="IPR042175">
    <property type="entry name" value="Cell/Rod_MreC_2"/>
</dbReference>
<protein>
    <recommendedName>
        <fullName evidence="2 5">Cell shape-determining protein MreC</fullName>
    </recommendedName>
    <alternativeName>
        <fullName evidence="4 5">Cell shape protein MreC</fullName>
    </alternativeName>
</protein>
<evidence type="ECO:0000256" key="5">
    <source>
        <dbReference type="PIRNR" id="PIRNR038471"/>
    </source>
</evidence>
<dbReference type="InterPro" id="IPR055342">
    <property type="entry name" value="MreC_beta-barrel_core"/>
</dbReference>
<feature type="coiled-coil region" evidence="6">
    <location>
        <begin position="67"/>
        <end position="94"/>
    </location>
</feature>
<proteinExistence type="inferred from homology"/>
<evidence type="ECO:0000256" key="7">
    <source>
        <dbReference type="SAM" id="Phobius"/>
    </source>
</evidence>
<dbReference type="GO" id="GO:0008360">
    <property type="term" value="P:regulation of cell shape"/>
    <property type="evidence" value="ECO:0007669"/>
    <property type="project" value="UniProtKB-KW"/>
</dbReference>
<reference evidence="9" key="1">
    <citation type="submission" date="2020-10" db="EMBL/GenBank/DDBJ databases">
        <authorList>
            <person name="Gilroy R."/>
        </authorList>
    </citation>
    <scope>NUCLEOTIDE SEQUENCE</scope>
    <source>
        <strain evidence="9">G3-3990</strain>
    </source>
</reference>
<gene>
    <name evidence="9" type="primary">mreC</name>
    <name evidence="9" type="ORF">IAA73_11165</name>
</gene>
<keyword evidence="7" id="KW-0472">Membrane</keyword>
<comment type="caution">
    <text evidence="9">The sequence shown here is derived from an EMBL/GenBank/DDBJ whole genome shotgun (WGS) entry which is preliminary data.</text>
</comment>
<keyword evidence="6" id="KW-0175">Coiled coil</keyword>
<feature type="transmembrane region" description="Helical" evidence="7">
    <location>
        <begin position="12"/>
        <end position="34"/>
    </location>
</feature>
<name>A0A9D9HW52_9BACT</name>
<organism evidence="9 10">
    <name type="scientific">Candidatus Gallipaludibacter merdavium</name>
    <dbReference type="NCBI Taxonomy" id="2840839"/>
    <lineage>
        <taxon>Bacteria</taxon>
        <taxon>Pseudomonadati</taxon>
        <taxon>Bacteroidota</taxon>
        <taxon>Bacteroidia</taxon>
        <taxon>Bacteroidales</taxon>
        <taxon>Candidatus Gallipaludibacter</taxon>
    </lineage>
</organism>
<reference evidence="9" key="2">
    <citation type="journal article" date="2021" name="PeerJ">
        <title>Extensive microbial diversity within the chicken gut microbiome revealed by metagenomics and culture.</title>
        <authorList>
            <person name="Gilroy R."/>
            <person name="Ravi A."/>
            <person name="Getino M."/>
            <person name="Pursley I."/>
            <person name="Horton D.L."/>
            <person name="Alikhan N.F."/>
            <person name="Baker D."/>
            <person name="Gharbi K."/>
            <person name="Hall N."/>
            <person name="Watson M."/>
            <person name="Adriaenssens E.M."/>
            <person name="Foster-Nyarko E."/>
            <person name="Jarju S."/>
            <person name="Secka A."/>
            <person name="Antonio M."/>
            <person name="Oren A."/>
            <person name="Chaudhuri R.R."/>
            <person name="La Ragione R."/>
            <person name="Hildebrand F."/>
            <person name="Pallen M.J."/>
        </authorList>
    </citation>
    <scope>NUCLEOTIDE SEQUENCE</scope>
    <source>
        <strain evidence="9">G3-3990</strain>
    </source>
</reference>
<keyword evidence="7" id="KW-1133">Transmembrane helix</keyword>
<keyword evidence="7" id="KW-0812">Transmembrane</keyword>
<sequence>MRNLIQFFIRYLVLFLFLILETVAIICIVNHNLYQGSILFSSANKITANILSISNNITDFFQLRTTNQLLSQENTDLLNQISELKHQLENYQTTVADSATLPANVSPTVRFIPAKVVNITTHKIRNYITLNKGEQDGVRPDMGVISNGCVVGIVKNVSKNFCVVIPIINSELGINSKIKRNNYAGILKWPGTNYRIAKLHDIARHVDVQLNDTIITSGFTSNFPEGILVGTIRYANLEESDSYYDIDVELGIDYKKLTYVAIIDNRLYDEQKALEEKAAE</sequence>
<dbReference type="EMBL" id="JADIMG010000102">
    <property type="protein sequence ID" value="MBO8460871.1"/>
    <property type="molecule type" value="Genomic_DNA"/>
</dbReference>
<feature type="domain" description="Rod shape-determining protein MreC beta-barrel core" evidence="8">
    <location>
        <begin position="116"/>
        <end position="263"/>
    </location>
</feature>
<dbReference type="NCBIfam" id="TIGR00219">
    <property type="entry name" value="mreC"/>
    <property type="match status" value="1"/>
</dbReference>
<evidence type="ECO:0000256" key="3">
    <source>
        <dbReference type="ARBA" id="ARBA00022960"/>
    </source>
</evidence>
<dbReference type="AlphaFoldDB" id="A0A9D9HW52"/>
<dbReference type="InterPro" id="IPR007221">
    <property type="entry name" value="MreC"/>
</dbReference>
<accession>A0A9D9HW52</accession>
<dbReference type="PANTHER" id="PTHR34138:SF1">
    <property type="entry name" value="CELL SHAPE-DETERMINING PROTEIN MREC"/>
    <property type="match status" value="1"/>
</dbReference>
<dbReference type="GO" id="GO:0005886">
    <property type="term" value="C:plasma membrane"/>
    <property type="evidence" value="ECO:0007669"/>
    <property type="project" value="TreeGrafter"/>
</dbReference>
<comment type="function">
    <text evidence="5">Involved in formation and maintenance of cell shape.</text>
</comment>
<evidence type="ECO:0000256" key="1">
    <source>
        <dbReference type="ARBA" id="ARBA00009369"/>
    </source>
</evidence>
<comment type="similarity">
    <text evidence="1 5">Belongs to the MreC family.</text>
</comment>
<dbReference type="NCBIfam" id="NF010532">
    <property type="entry name" value="PRK13922.9-3"/>
    <property type="match status" value="1"/>
</dbReference>
<evidence type="ECO:0000313" key="10">
    <source>
        <dbReference type="Proteomes" id="UP000823641"/>
    </source>
</evidence>
<dbReference type="Gene3D" id="2.40.10.350">
    <property type="entry name" value="Rod shape-determining protein MreC, domain 2"/>
    <property type="match status" value="1"/>
</dbReference>
<dbReference type="InterPro" id="IPR042177">
    <property type="entry name" value="Cell/Rod_1"/>
</dbReference>
<dbReference type="PANTHER" id="PTHR34138">
    <property type="entry name" value="CELL SHAPE-DETERMINING PROTEIN MREC"/>
    <property type="match status" value="1"/>
</dbReference>